<gene>
    <name evidence="2" type="ORF">Taqua_00047</name>
</gene>
<accession>A0A554WW97</accession>
<dbReference type="InterPro" id="IPR007332">
    <property type="entry name" value="DUF411"/>
</dbReference>
<keyword evidence="3" id="KW-1185">Reference proteome</keyword>
<organism evidence="2 3">
    <name type="scientific">Tepidimonas aquatica</name>
    <dbReference type="NCBI Taxonomy" id="247482"/>
    <lineage>
        <taxon>Bacteria</taxon>
        <taxon>Pseudomonadati</taxon>
        <taxon>Pseudomonadota</taxon>
        <taxon>Betaproteobacteria</taxon>
        <taxon>Burkholderiales</taxon>
        <taxon>Tepidimonas</taxon>
    </lineage>
</organism>
<dbReference type="AlphaFoldDB" id="A0A554WW97"/>
<dbReference type="Proteomes" id="UP000318554">
    <property type="component" value="Unassembled WGS sequence"/>
</dbReference>
<proteinExistence type="predicted"/>
<feature type="chain" id="PRO_5022113735" evidence="1">
    <location>
        <begin position="25"/>
        <end position="238"/>
    </location>
</feature>
<name>A0A554WW97_9BURK</name>
<evidence type="ECO:0000256" key="1">
    <source>
        <dbReference type="SAM" id="SignalP"/>
    </source>
</evidence>
<reference evidence="2 3" key="1">
    <citation type="submission" date="2019-07" db="EMBL/GenBank/DDBJ databases">
        <title>Tepidimonas aquatica CLN-1 draft genome.</title>
        <authorList>
            <person name="Da Costa M.S."/>
            <person name="Froufe H.J.C."/>
            <person name="Egas C."/>
            <person name="Albuquerque L."/>
        </authorList>
    </citation>
    <scope>NUCLEOTIDE SEQUENCE [LARGE SCALE GENOMIC DNA]</scope>
    <source>
        <strain evidence="2 3">CLN-1</strain>
    </source>
</reference>
<dbReference type="InterPro" id="IPR042230">
    <property type="entry name" value="CusF_sf"/>
</dbReference>
<evidence type="ECO:0000313" key="2">
    <source>
        <dbReference type="EMBL" id="TSE27852.1"/>
    </source>
</evidence>
<dbReference type="Pfam" id="PF11604">
    <property type="entry name" value="CusF_Ec"/>
    <property type="match status" value="1"/>
</dbReference>
<keyword evidence="1" id="KW-0732">Signal</keyword>
<sequence>MKRRDWIRWGAVWLAASGTGLGMAQPAAPLVEVWKDPQCGCCNDWIRHLEANGFRVQAFDSGNAGMRQRLGMPQALGSCHTARVGGYVVEGHVPAGDIQRLLRERPAALGLSVPRMPVGSPGMDGPEYGNRRDPYDVLLVQRDGSTRVYASYHQTQSAAPAATADRWAEGEVRRIDPATGKITLRHGHIPDLDMPPMTMVFQVRERALLQGLQVGQRVRFRAEQAGGGYFVTEIKPAP</sequence>
<evidence type="ECO:0000313" key="3">
    <source>
        <dbReference type="Proteomes" id="UP000318554"/>
    </source>
</evidence>
<dbReference type="Gene3D" id="2.40.50.320">
    <property type="entry name" value="Copper binding periplasmic protein CusF"/>
    <property type="match status" value="1"/>
</dbReference>
<dbReference type="Pfam" id="PF04214">
    <property type="entry name" value="DUF411"/>
    <property type="match status" value="1"/>
</dbReference>
<dbReference type="OrthoDB" id="14727at2"/>
<comment type="caution">
    <text evidence="2">The sequence shown here is derived from an EMBL/GenBank/DDBJ whole genome shotgun (WGS) entry which is preliminary data.</text>
</comment>
<protein>
    <submittedName>
        <fullName evidence="2">Uncharacterized protein</fullName>
    </submittedName>
</protein>
<dbReference type="InterPro" id="IPR021647">
    <property type="entry name" value="CusF_Ec"/>
</dbReference>
<feature type="signal peptide" evidence="1">
    <location>
        <begin position="1"/>
        <end position="24"/>
    </location>
</feature>
<dbReference type="EMBL" id="VJNA01000001">
    <property type="protein sequence ID" value="TSE27852.1"/>
    <property type="molecule type" value="Genomic_DNA"/>
</dbReference>